<organism evidence="1 2">
    <name type="scientific">Camellia lanceoleosa</name>
    <dbReference type="NCBI Taxonomy" id="1840588"/>
    <lineage>
        <taxon>Eukaryota</taxon>
        <taxon>Viridiplantae</taxon>
        <taxon>Streptophyta</taxon>
        <taxon>Embryophyta</taxon>
        <taxon>Tracheophyta</taxon>
        <taxon>Spermatophyta</taxon>
        <taxon>Magnoliopsida</taxon>
        <taxon>eudicotyledons</taxon>
        <taxon>Gunneridae</taxon>
        <taxon>Pentapetalae</taxon>
        <taxon>asterids</taxon>
        <taxon>Ericales</taxon>
        <taxon>Theaceae</taxon>
        <taxon>Camellia</taxon>
    </lineage>
</organism>
<dbReference type="EMBL" id="CM045772">
    <property type="protein sequence ID" value="KAI7984968.1"/>
    <property type="molecule type" value="Genomic_DNA"/>
</dbReference>
<accession>A0ACC0FA12</accession>
<evidence type="ECO:0000313" key="1">
    <source>
        <dbReference type="EMBL" id="KAI7984968.1"/>
    </source>
</evidence>
<name>A0ACC0FA12_9ERIC</name>
<sequence>MASKLFNFILLSSLAFVVLWADGVPFSSFTKIQLPPKARGPDSVPLDLLELGPYVSVADGLATQIATSAEGVDFHLLIGVDVYPITETVYFTDASTTFELRNITQPGFKGDSKGRLMKYDPKTKQVTVLLRGLAGVAGPAVSTDQSFVLVLEFLGKRVRKYWLTGPKANTDEIVINLPGNPSKIRRSASKGFWVAENVISQQPTPLTVARGLRIDGNGMVLETLSFVDQYFNTSITVVQEQRDALCVGSRFVDFVGVFKR</sequence>
<proteinExistence type="predicted"/>
<dbReference type="Proteomes" id="UP001060215">
    <property type="component" value="Chromosome 15"/>
</dbReference>
<keyword evidence="2" id="KW-1185">Reference proteome</keyword>
<evidence type="ECO:0000313" key="2">
    <source>
        <dbReference type="Proteomes" id="UP001060215"/>
    </source>
</evidence>
<gene>
    <name evidence="1" type="ORF">LOK49_LG14G00323</name>
</gene>
<protein>
    <submittedName>
        <fullName evidence="1">Protein STRICTOSIDINE SYNTHASE-LIKE 12</fullName>
    </submittedName>
</protein>
<comment type="caution">
    <text evidence="1">The sequence shown here is derived from an EMBL/GenBank/DDBJ whole genome shotgun (WGS) entry which is preliminary data.</text>
</comment>
<reference evidence="1 2" key="1">
    <citation type="journal article" date="2022" name="Plant J.">
        <title>Chromosome-level genome of Camellia lanceoleosa provides a valuable resource for understanding genome evolution and self-incompatibility.</title>
        <authorList>
            <person name="Gong W."/>
            <person name="Xiao S."/>
            <person name="Wang L."/>
            <person name="Liao Z."/>
            <person name="Chang Y."/>
            <person name="Mo W."/>
            <person name="Hu G."/>
            <person name="Li W."/>
            <person name="Zhao G."/>
            <person name="Zhu H."/>
            <person name="Hu X."/>
            <person name="Ji K."/>
            <person name="Xiang X."/>
            <person name="Song Q."/>
            <person name="Yuan D."/>
            <person name="Jin S."/>
            <person name="Zhang L."/>
        </authorList>
    </citation>
    <scope>NUCLEOTIDE SEQUENCE [LARGE SCALE GENOMIC DNA]</scope>
    <source>
        <strain evidence="1">SQ_2022a</strain>
    </source>
</reference>